<dbReference type="OrthoDB" id="2967208at2"/>
<dbReference type="AlphaFoldDB" id="A0A1V3GAD3"/>
<dbReference type="Proteomes" id="UP000188597">
    <property type="component" value="Unassembled WGS sequence"/>
</dbReference>
<sequence>MKHEISILINGKEQRYSESKSHNDQEHSSNEVAAAIEVLDKDKYMVLAEPLKKNEIVFKRNKMNLFSKKGTGFYLPQKGKTLSKQILAAVMAAVVTGTVLGIMVLMVFSTDITEAGNLKAETAPVQKEESSSGKKLVTLPPINLEFSALQAGVFSTKERAQDVVKSIEDNGFSAVIIPAGDEKSAVIVGIANEKHQLESYGEIYQNKMEKPIVKKLSFSFDNLKTPSSLDETYFTNGKILLQNVLTLSQMPGTKDSGLDQTLSGFNKWKQYGQNQKKNWKGETAKAASDFEKQLEGAFLALKDTKKGELNWAFQQKAMDSLQSYKQLLQTLK</sequence>
<evidence type="ECO:0000313" key="4">
    <source>
        <dbReference type="Proteomes" id="UP000188597"/>
    </source>
</evidence>
<accession>A0A1V3GAD3</accession>
<keyword evidence="2" id="KW-1133">Transmembrane helix</keyword>
<dbReference type="RefSeq" id="WP_077359207.1">
    <property type="nucleotide sequence ID" value="NZ_MQMF01000001.1"/>
</dbReference>
<evidence type="ECO:0000256" key="2">
    <source>
        <dbReference type="SAM" id="Phobius"/>
    </source>
</evidence>
<feature type="compositionally biased region" description="Basic and acidic residues" evidence="1">
    <location>
        <begin position="12"/>
        <end position="29"/>
    </location>
</feature>
<feature type="region of interest" description="Disordered" evidence="1">
    <location>
        <begin position="10"/>
        <end position="29"/>
    </location>
</feature>
<dbReference type="EMBL" id="MQMF01000001">
    <property type="protein sequence ID" value="OOE13777.1"/>
    <property type="molecule type" value="Genomic_DNA"/>
</dbReference>
<comment type="caution">
    <text evidence="3">The sequence shown here is derived from an EMBL/GenBank/DDBJ whole genome shotgun (WGS) entry which is preliminary data.</text>
</comment>
<organism evidence="3 4">
    <name type="scientific">Fictibacillus arsenicus</name>
    <dbReference type="NCBI Taxonomy" id="255247"/>
    <lineage>
        <taxon>Bacteria</taxon>
        <taxon>Bacillati</taxon>
        <taxon>Bacillota</taxon>
        <taxon>Bacilli</taxon>
        <taxon>Bacillales</taxon>
        <taxon>Fictibacillaceae</taxon>
        <taxon>Fictibacillus</taxon>
    </lineage>
</organism>
<evidence type="ECO:0000313" key="3">
    <source>
        <dbReference type="EMBL" id="OOE13777.1"/>
    </source>
</evidence>
<gene>
    <name evidence="3" type="ORF">UN64_00750</name>
</gene>
<keyword evidence="2" id="KW-0472">Membrane</keyword>
<feature type="transmembrane region" description="Helical" evidence="2">
    <location>
        <begin position="86"/>
        <end position="108"/>
    </location>
</feature>
<evidence type="ECO:0008006" key="5">
    <source>
        <dbReference type="Google" id="ProtNLM"/>
    </source>
</evidence>
<keyword evidence="2" id="KW-0812">Transmembrane</keyword>
<name>A0A1V3GAD3_9BACL</name>
<proteinExistence type="predicted"/>
<protein>
    <recommendedName>
        <fullName evidence="5">SPOR domain-containing protein</fullName>
    </recommendedName>
</protein>
<evidence type="ECO:0000256" key="1">
    <source>
        <dbReference type="SAM" id="MobiDB-lite"/>
    </source>
</evidence>
<reference evidence="3 4" key="1">
    <citation type="submission" date="2016-11" db="EMBL/GenBank/DDBJ databases">
        <authorList>
            <person name="Jaros S."/>
            <person name="Januszkiewicz K."/>
            <person name="Wedrychowicz H."/>
        </authorList>
    </citation>
    <scope>NUCLEOTIDE SEQUENCE [LARGE SCALE GENOMIC DNA]</scope>
    <source>
        <strain evidence="3 4">Con a/3</strain>
    </source>
</reference>